<protein>
    <submittedName>
        <fullName evidence="1">Uncharacterized protein</fullName>
    </submittedName>
</protein>
<organism evidence="1 2">
    <name type="scientific">Penicillium nordicum</name>
    <dbReference type="NCBI Taxonomy" id="229535"/>
    <lineage>
        <taxon>Eukaryota</taxon>
        <taxon>Fungi</taxon>
        <taxon>Dikarya</taxon>
        <taxon>Ascomycota</taxon>
        <taxon>Pezizomycotina</taxon>
        <taxon>Eurotiomycetes</taxon>
        <taxon>Eurotiomycetidae</taxon>
        <taxon>Eurotiales</taxon>
        <taxon>Aspergillaceae</taxon>
        <taxon>Penicillium</taxon>
    </lineage>
</organism>
<name>A0A0M8NXD3_9EURO</name>
<comment type="caution">
    <text evidence="1">The sequence shown here is derived from an EMBL/GenBank/DDBJ whole genome shotgun (WGS) entry which is preliminary data.</text>
</comment>
<feature type="non-terminal residue" evidence="1">
    <location>
        <position position="1"/>
    </location>
</feature>
<dbReference type="AlphaFoldDB" id="A0A0M8NXD3"/>
<proteinExistence type="predicted"/>
<evidence type="ECO:0000313" key="2">
    <source>
        <dbReference type="Proteomes" id="UP000037696"/>
    </source>
</evidence>
<reference evidence="1 2" key="1">
    <citation type="submission" date="2015-08" db="EMBL/GenBank/DDBJ databases">
        <title>Genome sequencing of Penicillium nordicum.</title>
        <authorList>
            <person name="Nguyen H.D."/>
            <person name="Seifert K.A."/>
        </authorList>
    </citation>
    <scope>NUCLEOTIDE SEQUENCE [LARGE SCALE GENOMIC DNA]</scope>
    <source>
        <strain evidence="1 2">DAOMC 185683</strain>
    </source>
</reference>
<dbReference type="Proteomes" id="UP000037696">
    <property type="component" value="Unassembled WGS sequence"/>
</dbReference>
<evidence type="ECO:0000313" key="1">
    <source>
        <dbReference type="EMBL" id="KOS36110.1"/>
    </source>
</evidence>
<sequence length="38" mass="4251">CSKQQIANKSQKAQSVANNMYACLGVQQKKIHVTMYHA</sequence>
<dbReference type="EMBL" id="LHQQ01000794">
    <property type="protein sequence ID" value="KOS36110.1"/>
    <property type="molecule type" value="Genomic_DNA"/>
</dbReference>
<gene>
    <name evidence="1" type="ORF">ACN38_g13193</name>
</gene>
<accession>A0A0M8NXD3</accession>
<keyword evidence="2" id="KW-1185">Reference proteome</keyword>